<dbReference type="Pfam" id="PF02776">
    <property type="entry name" value="TPP_enzyme_N"/>
    <property type="match status" value="1"/>
</dbReference>
<protein>
    <submittedName>
        <fullName evidence="8">Putative 2-ketoarginine decarboxylase AruI</fullName>
        <ecNumber evidence="8">4.1.1.75</ecNumber>
    </submittedName>
</protein>
<evidence type="ECO:0000256" key="1">
    <source>
        <dbReference type="ARBA" id="ARBA00001964"/>
    </source>
</evidence>
<dbReference type="GO" id="GO:0047435">
    <property type="term" value="F:5-guanidino-2-oxopentanoate decarboxylase activity"/>
    <property type="evidence" value="ECO:0007669"/>
    <property type="project" value="UniProtKB-EC"/>
</dbReference>
<dbReference type="GO" id="GO:0003984">
    <property type="term" value="F:acetolactate synthase activity"/>
    <property type="evidence" value="ECO:0007669"/>
    <property type="project" value="TreeGrafter"/>
</dbReference>
<gene>
    <name evidence="8" type="primary">aruI_1</name>
    <name evidence="8" type="ORF">AUP74_02851</name>
</gene>
<keyword evidence="9" id="KW-1185">Reference proteome</keyword>
<dbReference type="PATRIC" id="fig|1769779.3.peg.2847"/>
<dbReference type="KEGG" id="micc:AUP74_02851"/>
<dbReference type="STRING" id="1769779.AUP74_02851"/>
<keyword evidence="3 4" id="KW-0786">Thiamine pyrophosphate</keyword>
<dbReference type="PANTHER" id="PTHR18968:SF13">
    <property type="entry name" value="ACETOLACTATE SYNTHASE CATALYTIC SUBUNIT, MITOCHONDRIAL"/>
    <property type="match status" value="1"/>
</dbReference>
<dbReference type="Gene3D" id="3.40.50.1220">
    <property type="entry name" value="TPP-binding domain"/>
    <property type="match status" value="1"/>
</dbReference>
<dbReference type="GO" id="GO:0030976">
    <property type="term" value="F:thiamine pyrophosphate binding"/>
    <property type="evidence" value="ECO:0007669"/>
    <property type="project" value="InterPro"/>
</dbReference>
<dbReference type="InterPro" id="IPR000399">
    <property type="entry name" value="TPP-bd_CS"/>
</dbReference>
<organism evidence="8 9">
    <name type="scientific">Microbulbifer aggregans</name>
    <dbReference type="NCBI Taxonomy" id="1769779"/>
    <lineage>
        <taxon>Bacteria</taxon>
        <taxon>Pseudomonadati</taxon>
        <taxon>Pseudomonadota</taxon>
        <taxon>Gammaproteobacteria</taxon>
        <taxon>Cellvibrionales</taxon>
        <taxon>Microbulbiferaceae</taxon>
        <taxon>Microbulbifer</taxon>
    </lineage>
</organism>
<dbReference type="NCBIfam" id="NF005712">
    <property type="entry name" value="PRK07524.1"/>
    <property type="match status" value="1"/>
</dbReference>
<dbReference type="SUPFAM" id="SSF52518">
    <property type="entry name" value="Thiamin diphosphate-binding fold (THDP-binding)"/>
    <property type="match status" value="2"/>
</dbReference>
<dbReference type="CDD" id="cd00568">
    <property type="entry name" value="TPP_enzymes"/>
    <property type="match status" value="1"/>
</dbReference>
<dbReference type="PROSITE" id="PS00187">
    <property type="entry name" value="TPP_ENZYMES"/>
    <property type="match status" value="1"/>
</dbReference>
<feature type="domain" description="Thiamine pyrophosphate enzyme central" evidence="5">
    <location>
        <begin position="193"/>
        <end position="323"/>
    </location>
</feature>
<dbReference type="PANTHER" id="PTHR18968">
    <property type="entry name" value="THIAMINE PYROPHOSPHATE ENZYMES"/>
    <property type="match status" value="1"/>
</dbReference>
<dbReference type="InterPro" id="IPR029061">
    <property type="entry name" value="THDP-binding"/>
</dbReference>
<keyword evidence="8" id="KW-0456">Lyase</keyword>
<dbReference type="CDD" id="cd07035">
    <property type="entry name" value="TPP_PYR_POX_like"/>
    <property type="match status" value="1"/>
</dbReference>
<dbReference type="EC" id="4.1.1.75" evidence="8"/>
<dbReference type="InterPro" id="IPR045229">
    <property type="entry name" value="TPP_enz"/>
</dbReference>
<evidence type="ECO:0000256" key="3">
    <source>
        <dbReference type="ARBA" id="ARBA00023052"/>
    </source>
</evidence>
<evidence type="ECO:0000256" key="2">
    <source>
        <dbReference type="ARBA" id="ARBA00007812"/>
    </source>
</evidence>
<evidence type="ECO:0000313" key="8">
    <source>
        <dbReference type="EMBL" id="AOS98246.1"/>
    </source>
</evidence>
<dbReference type="Proteomes" id="UP000095672">
    <property type="component" value="Chromosome"/>
</dbReference>
<dbReference type="InterPro" id="IPR029035">
    <property type="entry name" value="DHS-like_NAD/FAD-binding_dom"/>
</dbReference>
<feature type="domain" description="Thiamine pyrophosphate enzyme N-terminal TPP-binding" evidence="7">
    <location>
        <begin position="4"/>
        <end position="120"/>
    </location>
</feature>
<dbReference type="AlphaFoldDB" id="A0A1C9WAR6"/>
<evidence type="ECO:0000259" key="6">
    <source>
        <dbReference type="Pfam" id="PF02775"/>
    </source>
</evidence>
<reference evidence="9" key="1">
    <citation type="submission" date="2016-01" db="EMBL/GenBank/DDBJ databases">
        <title>Complete genome sequence of Microbulbifer sp. CCB-MM1, a halophile isolated from Matang Mangrove Forest, Perak.</title>
        <authorList>
            <person name="Moh T.H."/>
            <person name="Dinesh B."/>
            <person name="Lau N.-S."/>
            <person name="Go F."/>
            <person name="Alexander Chong S.-C."/>
        </authorList>
    </citation>
    <scope>NUCLEOTIDE SEQUENCE [LARGE SCALE GENOMIC DNA]</scope>
    <source>
        <strain evidence="9">CCB-MM1</strain>
    </source>
</reference>
<dbReference type="Gene3D" id="3.40.50.970">
    <property type="match status" value="2"/>
</dbReference>
<comment type="similarity">
    <text evidence="2 4">Belongs to the TPP enzyme family.</text>
</comment>
<dbReference type="GO" id="GO:0009099">
    <property type="term" value="P:L-valine biosynthetic process"/>
    <property type="evidence" value="ECO:0007669"/>
    <property type="project" value="TreeGrafter"/>
</dbReference>
<dbReference type="GO" id="GO:0000287">
    <property type="term" value="F:magnesium ion binding"/>
    <property type="evidence" value="ECO:0007669"/>
    <property type="project" value="InterPro"/>
</dbReference>
<evidence type="ECO:0000313" key="9">
    <source>
        <dbReference type="Proteomes" id="UP000095672"/>
    </source>
</evidence>
<comment type="cofactor">
    <cofactor evidence="1">
        <name>thiamine diphosphate</name>
        <dbReference type="ChEBI" id="CHEBI:58937"/>
    </cofactor>
</comment>
<dbReference type="InterPro" id="IPR012000">
    <property type="entry name" value="Thiamin_PyroP_enz_cen_dom"/>
</dbReference>
<dbReference type="GO" id="GO:0005948">
    <property type="term" value="C:acetolactate synthase complex"/>
    <property type="evidence" value="ECO:0007669"/>
    <property type="project" value="TreeGrafter"/>
</dbReference>
<feature type="domain" description="Thiamine pyrophosphate enzyme TPP-binding" evidence="6">
    <location>
        <begin position="383"/>
        <end position="527"/>
    </location>
</feature>
<evidence type="ECO:0000259" key="7">
    <source>
        <dbReference type="Pfam" id="PF02776"/>
    </source>
</evidence>
<name>A0A1C9WAR6_9GAMM</name>
<dbReference type="Pfam" id="PF00205">
    <property type="entry name" value="TPP_enzyme_M"/>
    <property type="match status" value="1"/>
</dbReference>
<dbReference type="EMBL" id="CP014143">
    <property type="protein sequence ID" value="AOS98246.1"/>
    <property type="molecule type" value="Genomic_DNA"/>
</dbReference>
<dbReference type="OrthoDB" id="9785953at2"/>
<dbReference type="SUPFAM" id="SSF52467">
    <property type="entry name" value="DHS-like NAD/FAD-binding domain"/>
    <property type="match status" value="1"/>
</dbReference>
<dbReference type="GO" id="GO:0009097">
    <property type="term" value="P:isoleucine biosynthetic process"/>
    <property type="evidence" value="ECO:0007669"/>
    <property type="project" value="TreeGrafter"/>
</dbReference>
<evidence type="ECO:0000259" key="5">
    <source>
        <dbReference type="Pfam" id="PF00205"/>
    </source>
</evidence>
<evidence type="ECO:0000256" key="4">
    <source>
        <dbReference type="RuleBase" id="RU362132"/>
    </source>
</evidence>
<sequence>MALTGGVALVRLLQNYGVDTVFGIPGVHTLELYRGLPETDIRHVLTRHEQGAGFMADGYARVSAKPGVCFLITGPGLTNAATAIGQAYADSIPMLVITSVNESSTLGKGRGRLHETQDQRAITEPLTAFSATALSPEDIPDLVARAFSVFNSQRPRPVHIEVPMDVLAAPVAYDWSSKVAVCAKRPAPCAQDVEAAVALLQSSQRPLIIAGGGAIEAAAELQSLAETVQAPLFTTVAGKGILPPGHPLAGGATLCTPPVWEFVADADLVLAIGTELADTDMWRDTLPINGKLIRIDIDSDKMNDLYPPTLPILADSQQATSALLMAMGGHESRTNRTWLERLRQLPALLKQGHAPLQLQHQQVLDCIAEVLPEDALVATDMTQIAYTGNYVFESTETRKWLHPTGYGTLGYGLPAGIGAKIALPGQPVLVIAGDGGFLYTLQELATATEEIDTALVVLVYNNASLGQIRDDMLERKIEPVGVLPRNPDFTGLARAFGCQVFQPTTLGELSVDLQQAFGFAGVSFIEVDAENIAI</sequence>
<dbReference type="GO" id="GO:0050660">
    <property type="term" value="F:flavin adenine dinucleotide binding"/>
    <property type="evidence" value="ECO:0007669"/>
    <property type="project" value="TreeGrafter"/>
</dbReference>
<dbReference type="InterPro" id="IPR012001">
    <property type="entry name" value="Thiamin_PyroP_enz_TPP-bd_dom"/>
</dbReference>
<dbReference type="RefSeq" id="WP_069948128.1">
    <property type="nucleotide sequence ID" value="NZ_CP014143.1"/>
</dbReference>
<dbReference type="InterPro" id="IPR011766">
    <property type="entry name" value="TPP_enzyme_TPP-bd"/>
</dbReference>
<dbReference type="FunFam" id="3.40.50.970:FF:000007">
    <property type="entry name" value="Acetolactate synthase"/>
    <property type="match status" value="1"/>
</dbReference>
<accession>A0A1C9WAR6</accession>
<proteinExistence type="inferred from homology"/>
<dbReference type="Pfam" id="PF02775">
    <property type="entry name" value="TPP_enzyme_C"/>
    <property type="match status" value="1"/>
</dbReference>